<name>A0A540R7C5_9CORY</name>
<keyword evidence="2" id="KW-1185">Reference proteome</keyword>
<sequence>MEPPRYRFRAGALDHIMRTRHLDTDEQLAAAIGVKSEDLPRLRAGAMVTARLALKVAALQGDSNYLSGYFDPVFDYAAA</sequence>
<accession>A0A540R7C5</accession>
<dbReference type="Proteomes" id="UP000318080">
    <property type="component" value="Unassembled WGS sequence"/>
</dbReference>
<organism evidence="1 2">
    <name type="scientific">Corynebacterium phoceense</name>
    <dbReference type="NCBI Taxonomy" id="1686286"/>
    <lineage>
        <taxon>Bacteria</taxon>
        <taxon>Bacillati</taxon>
        <taxon>Actinomycetota</taxon>
        <taxon>Actinomycetes</taxon>
        <taxon>Mycobacteriales</taxon>
        <taxon>Corynebacteriaceae</taxon>
        <taxon>Corynebacterium</taxon>
    </lineage>
</organism>
<dbReference type="EMBL" id="VHIR01000007">
    <property type="protein sequence ID" value="TQE43608.1"/>
    <property type="molecule type" value="Genomic_DNA"/>
</dbReference>
<evidence type="ECO:0000313" key="2">
    <source>
        <dbReference type="Proteomes" id="UP000318080"/>
    </source>
</evidence>
<proteinExistence type="predicted"/>
<protein>
    <submittedName>
        <fullName evidence="1">Uncharacterized protein</fullName>
    </submittedName>
</protein>
<dbReference type="RefSeq" id="WP_049159693.1">
    <property type="nucleotide sequence ID" value="NZ_JAYWLZ010000001.1"/>
</dbReference>
<dbReference type="AlphaFoldDB" id="A0A540R7C5"/>
<evidence type="ECO:0000313" key="1">
    <source>
        <dbReference type="EMBL" id="TQE43608.1"/>
    </source>
</evidence>
<comment type="caution">
    <text evidence="1">The sequence shown here is derived from an EMBL/GenBank/DDBJ whole genome shotgun (WGS) entry which is preliminary data.</text>
</comment>
<reference evidence="1 2" key="1">
    <citation type="submission" date="2019-06" db="EMBL/GenBank/DDBJ databases">
        <title>Draft genome of C. phoceense Strain 272.</title>
        <authorList>
            <person name="Pacheco L.G.C."/>
            <person name="Barberis C.M."/>
            <person name="Almuzara M.N."/>
            <person name="Traglia G.M."/>
            <person name="Santos C.S."/>
            <person name="Rocha D.J.P.G."/>
            <person name="Aguiar E.R.G.R."/>
            <person name="Vay C.A."/>
        </authorList>
    </citation>
    <scope>NUCLEOTIDE SEQUENCE [LARGE SCALE GENOMIC DNA]</scope>
    <source>
        <strain evidence="1 2">272</strain>
    </source>
</reference>
<gene>
    <name evidence="1" type="ORF">EJK80_06260</name>
</gene>